<dbReference type="PANTHER" id="PTHR48059">
    <property type="entry name" value="POLYGALACTURONASE INHIBITOR 1"/>
    <property type="match status" value="1"/>
</dbReference>
<evidence type="ECO:0000256" key="5">
    <source>
        <dbReference type="SAM" id="SignalP"/>
    </source>
</evidence>
<dbReference type="AlphaFoldDB" id="A0A2K3LLI5"/>
<protein>
    <submittedName>
        <fullName evidence="7">Polygalacturonase inhibitor-like protein</fullName>
    </submittedName>
</protein>
<dbReference type="InterPro" id="IPR013210">
    <property type="entry name" value="LRR_N_plant-typ"/>
</dbReference>
<proteinExistence type="inferred from homology"/>
<evidence type="ECO:0000256" key="3">
    <source>
        <dbReference type="ARBA" id="ARBA00022737"/>
    </source>
</evidence>
<feature type="domain" description="Leucine-rich repeat-containing N-terminal plant-type" evidence="6">
    <location>
        <begin position="51"/>
        <end position="88"/>
    </location>
</feature>
<evidence type="ECO:0000313" key="7">
    <source>
        <dbReference type="EMBL" id="PNX79408.1"/>
    </source>
</evidence>
<reference evidence="7 8" key="1">
    <citation type="journal article" date="2014" name="Am. J. Bot.">
        <title>Genome assembly and annotation for red clover (Trifolium pratense; Fabaceae).</title>
        <authorList>
            <person name="Istvanek J."/>
            <person name="Jaros M."/>
            <person name="Krenek A."/>
            <person name="Repkova J."/>
        </authorList>
    </citation>
    <scope>NUCLEOTIDE SEQUENCE [LARGE SCALE GENOMIC DNA]</scope>
    <source>
        <strain evidence="8">cv. Tatra</strain>
        <tissue evidence="7">Young leaves</tissue>
    </source>
</reference>
<keyword evidence="5" id="KW-0732">Signal</keyword>
<evidence type="ECO:0000256" key="1">
    <source>
        <dbReference type="ARBA" id="ARBA00004196"/>
    </source>
</evidence>
<keyword evidence="3" id="KW-0677">Repeat</keyword>
<accession>A0A2K3LLI5</accession>
<dbReference type="SUPFAM" id="SSF52058">
    <property type="entry name" value="L domain-like"/>
    <property type="match status" value="1"/>
</dbReference>
<dbReference type="PANTHER" id="PTHR48059:SF4">
    <property type="entry name" value="POLYGALACTURONASE INHIBITOR 1-RELATED"/>
    <property type="match status" value="1"/>
</dbReference>
<feature type="chain" id="PRO_5014466955" evidence="5">
    <location>
        <begin position="26"/>
        <end position="360"/>
    </location>
</feature>
<dbReference type="EMBL" id="ASHM01035940">
    <property type="protein sequence ID" value="PNX79408.1"/>
    <property type="molecule type" value="Genomic_DNA"/>
</dbReference>
<dbReference type="ExpressionAtlas" id="A0A2K3LLI5">
    <property type="expression patterns" value="baseline"/>
</dbReference>
<name>A0A2K3LLI5_TRIPR</name>
<dbReference type="Pfam" id="PF13855">
    <property type="entry name" value="LRR_8"/>
    <property type="match status" value="1"/>
</dbReference>
<evidence type="ECO:0000259" key="6">
    <source>
        <dbReference type="Pfam" id="PF08263"/>
    </source>
</evidence>
<dbReference type="InterPro" id="IPR032675">
    <property type="entry name" value="LRR_dom_sf"/>
</dbReference>
<evidence type="ECO:0000313" key="8">
    <source>
        <dbReference type="Proteomes" id="UP000236291"/>
    </source>
</evidence>
<keyword evidence="2" id="KW-0433">Leucine-rich repeat</keyword>
<dbReference type="Pfam" id="PF00560">
    <property type="entry name" value="LRR_1"/>
    <property type="match status" value="1"/>
</dbReference>
<dbReference type="Gene3D" id="3.80.10.10">
    <property type="entry name" value="Ribonuclease Inhibitor"/>
    <property type="match status" value="1"/>
</dbReference>
<dbReference type="InterPro" id="IPR051848">
    <property type="entry name" value="PGIP"/>
</dbReference>
<comment type="caution">
    <text evidence="7">The sequence shown here is derived from an EMBL/GenBank/DDBJ whole genome shotgun (WGS) entry which is preliminary data.</text>
</comment>
<feature type="signal peptide" evidence="5">
    <location>
        <begin position="1"/>
        <end position="25"/>
    </location>
</feature>
<evidence type="ECO:0000256" key="2">
    <source>
        <dbReference type="ARBA" id="ARBA00022614"/>
    </source>
</evidence>
<dbReference type="STRING" id="57577.A0A2K3LLI5"/>
<reference evidence="7 8" key="2">
    <citation type="journal article" date="2017" name="Front. Plant Sci.">
        <title>Gene Classification and Mining of Molecular Markers Useful in Red Clover (Trifolium pratense) Breeding.</title>
        <authorList>
            <person name="Istvanek J."/>
            <person name="Dluhosova J."/>
            <person name="Dluhos P."/>
            <person name="Patkova L."/>
            <person name="Nedelnik J."/>
            <person name="Repkova J."/>
        </authorList>
    </citation>
    <scope>NUCLEOTIDE SEQUENCE [LARGE SCALE GENOMIC DNA]</scope>
    <source>
        <strain evidence="8">cv. Tatra</strain>
        <tissue evidence="7">Young leaves</tissue>
    </source>
</reference>
<comment type="subcellular location">
    <subcellularLocation>
        <location evidence="1">Cell envelope</location>
    </subcellularLocation>
</comment>
<dbReference type="Proteomes" id="UP000236291">
    <property type="component" value="Unassembled WGS sequence"/>
</dbReference>
<comment type="similarity">
    <text evidence="4">Belongs to the polygalacturonase-inhibiting protein family.</text>
</comment>
<sequence>MFCRATIALTLTLLSLLSLSPLGFGSSPPQSSQSLSVMPITPITPIKDCNSQDKKVLLQIKKDLNNPYLLASWDPKTPCCGWYLIQCDEITDRIISLSIRDSPVFTNLTGHIPPSVGDLPYLQSLSFHRLPYLTGPIPPTIAKLKNLKYLFIEYTNVSGPVPPFLAQLKNLILLHLTGNYLSGPIPSALSQLPKLTSLRLDGNKLTGSIPESFGSFKKPGPDIILSRNQLSGTIPTSLGQIDPDTIDLSRNKLVGDASVLFGSKKRTQKIDISRNLLSFDFSKVQIPIKSLIWLDINHNNIYGKLPVELAKVELQQFNVSYNKLCGQIPQGGTKRLQDNFDKYAYLHNKCLCGAPLSKCK</sequence>
<gene>
    <name evidence="7" type="ORF">L195_g035394</name>
</gene>
<dbReference type="FunFam" id="3.80.10.10:FF:000348">
    <property type="entry name" value="Polygalacturonase inhibitor 1"/>
    <property type="match status" value="1"/>
</dbReference>
<evidence type="ECO:0000256" key="4">
    <source>
        <dbReference type="ARBA" id="ARBA00038043"/>
    </source>
</evidence>
<organism evidence="7 8">
    <name type="scientific">Trifolium pratense</name>
    <name type="common">Red clover</name>
    <dbReference type="NCBI Taxonomy" id="57577"/>
    <lineage>
        <taxon>Eukaryota</taxon>
        <taxon>Viridiplantae</taxon>
        <taxon>Streptophyta</taxon>
        <taxon>Embryophyta</taxon>
        <taxon>Tracheophyta</taxon>
        <taxon>Spermatophyta</taxon>
        <taxon>Magnoliopsida</taxon>
        <taxon>eudicotyledons</taxon>
        <taxon>Gunneridae</taxon>
        <taxon>Pentapetalae</taxon>
        <taxon>rosids</taxon>
        <taxon>fabids</taxon>
        <taxon>Fabales</taxon>
        <taxon>Fabaceae</taxon>
        <taxon>Papilionoideae</taxon>
        <taxon>50 kb inversion clade</taxon>
        <taxon>NPAAA clade</taxon>
        <taxon>Hologalegina</taxon>
        <taxon>IRL clade</taxon>
        <taxon>Trifolieae</taxon>
        <taxon>Trifolium</taxon>
    </lineage>
</organism>
<dbReference type="InterPro" id="IPR001611">
    <property type="entry name" value="Leu-rich_rpt"/>
</dbReference>
<dbReference type="Pfam" id="PF08263">
    <property type="entry name" value="LRRNT_2"/>
    <property type="match status" value="1"/>
</dbReference>